<dbReference type="EMBL" id="MQWD01000001">
    <property type="protein sequence ID" value="PAP77152.1"/>
    <property type="molecule type" value="Genomic_DNA"/>
</dbReference>
<feature type="signal peptide" evidence="1">
    <location>
        <begin position="1"/>
        <end position="18"/>
    </location>
</feature>
<protein>
    <recommendedName>
        <fullName evidence="2">Soluble ligand binding domain-containing protein</fullName>
    </recommendedName>
</protein>
<evidence type="ECO:0000313" key="4">
    <source>
        <dbReference type="Proteomes" id="UP000216339"/>
    </source>
</evidence>
<dbReference type="Pfam" id="PF10531">
    <property type="entry name" value="SLBB"/>
    <property type="match status" value="1"/>
</dbReference>
<feature type="chain" id="PRO_5012673329" description="Soluble ligand binding domain-containing protein" evidence="1">
    <location>
        <begin position="19"/>
        <end position="259"/>
    </location>
</feature>
<dbReference type="InterPro" id="IPR019554">
    <property type="entry name" value="Soluble_ligand-bd"/>
</dbReference>
<dbReference type="RefSeq" id="WP_095510818.1">
    <property type="nucleotide sequence ID" value="NZ_MQWD01000001.1"/>
</dbReference>
<dbReference type="PANTHER" id="PTHR33619:SF3">
    <property type="entry name" value="POLYSACCHARIDE EXPORT PROTEIN GFCE-RELATED"/>
    <property type="match status" value="1"/>
</dbReference>
<proteinExistence type="predicted"/>
<dbReference type="GO" id="GO:0015159">
    <property type="term" value="F:polysaccharide transmembrane transporter activity"/>
    <property type="evidence" value="ECO:0007669"/>
    <property type="project" value="InterPro"/>
</dbReference>
<organism evidence="3 4">
    <name type="scientific">Rubrivirga marina</name>
    <dbReference type="NCBI Taxonomy" id="1196024"/>
    <lineage>
        <taxon>Bacteria</taxon>
        <taxon>Pseudomonadati</taxon>
        <taxon>Rhodothermota</taxon>
        <taxon>Rhodothermia</taxon>
        <taxon>Rhodothermales</taxon>
        <taxon>Rubricoccaceae</taxon>
        <taxon>Rubrivirga</taxon>
    </lineage>
</organism>
<dbReference type="Gene3D" id="3.10.560.10">
    <property type="entry name" value="Outer membrane lipoprotein wza domain like"/>
    <property type="match status" value="1"/>
</dbReference>
<keyword evidence="1" id="KW-0732">Signal</keyword>
<dbReference type="InterPro" id="IPR049712">
    <property type="entry name" value="Poly_export"/>
</dbReference>
<dbReference type="Proteomes" id="UP000216339">
    <property type="component" value="Unassembled WGS sequence"/>
</dbReference>
<dbReference type="PANTHER" id="PTHR33619">
    <property type="entry name" value="POLYSACCHARIDE EXPORT PROTEIN GFCE-RELATED"/>
    <property type="match status" value="1"/>
</dbReference>
<evidence type="ECO:0000313" key="3">
    <source>
        <dbReference type="EMBL" id="PAP77152.1"/>
    </source>
</evidence>
<dbReference type="OrthoDB" id="1494423at2"/>
<feature type="domain" description="Soluble ligand binding" evidence="2">
    <location>
        <begin position="141"/>
        <end position="176"/>
    </location>
</feature>
<comment type="caution">
    <text evidence="3">The sequence shown here is derived from an EMBL/GenBank/DDBJ whole genome shotgun (WGS) entry which is preliminary data.</text>
</comment>
<gene>
    <name evidence="3" type="ORF">BSZ37_12290</name>
</gene>
<evidence type="ECO:0000259" key="2">
    <source>
        <dbReference type="Pfam" id="PF10531"/>
    </source>
</evidence>
<dbReference type="AlphaFoldDB" id="A0A271J0X6"/>
<accession>A0A271J0X6</accession>
<sequence>MRRLAVLVFLAASVVASAQPTDERGVLGLVEGREATPGGYFYNALPGQPVTRVYVWGRVLRPGVYDVGPDFDLGGVLSMAGVTSERTPLEGDPELMLRLFRAGQTEPVYETTVDRFVADPAAPDIEYGDVIAVEAEGVARVAVIGSVLRPGTYEVGPTFSSRDALALAGGPRLDPLESSAERTTTVRIFRTGGGEEPDYRETLQSFLGGPAPALQDGDVIEVETRIKEGWSRRDVLTAAGVVTSGVIAAVQLYRVLSAD</sequence>
<keyword evidence="4" id="KW-1185">Reference proteome</keyword>
<reference evidence="3 4" key="1">
    <citation type="submission" date="2016-11" db="EMBL/GenBank/DDBJ databases">
        <title>Study of marine rhodopsin-containing bacteria.</title>
        <authorList>
            <person name="Yoshizawa S."/>
            <person name="Kumagai Y."/>
            <person name="Kogure K."/>
        </authorList>
    </citation>
    <scope>NUCLEOTIDE SEQUENCE [LARGE SCALE GENOMIC DNA]</scope>
    <source>
        <strain evidence="3 4">SAORIC-28</strain>
    </source>
</reference>
<evidence type="ECO:0000256" key="1">
    <source>
        <dbReference type="SAM" id="SignalP"/>
    </source>
</evidence>
<name>A0A271J0X6_9BACT</name>